<comment type="similarity">
    <text evidence="2">Belongs to the Nudix hydrolase family.</text>
</comment>
<proteinExistence type="inferred from homology"/>
<evidence type="ECO:0000256" key="5">
    <source>
        <dbReference type="ARBA" id="ARBA00022723"/>
    </source>
</evidence>
<dbReference type="InterPro" id="IPR020084">
    <property type="entry name" value="NUDIX_hydrolase_CS"/>
</dbReference>
<dbReference type="PRINTS" id="PR00502">
    <property type="entry name" value="NUDIXFAMILY"/>
</dbReference>
<dbReference type="GO" id="GO:0044715">
    <property type="term" value="F:8-oxo-dGDP phosphatase activity"/>
    <property type="evidence" value="ECO:0007669"/>
    <property type="project" value="TreeGrafter"/>
</dbReference>
<dbReference type="SUPFAM" id="SSF55811">
    <property type="entry name" value="Nudix"/>
    <property type="match status" value="1"/>
</dbReference>
<dbReference type="PANTHER" id="PTHR47707:SF1">
    <property type="entry name" value="NUDIX HYDROLASE FAMILY PROTEIN"/>
    <property type="match status" value="1"/>
</dbReference>
<evidence type="ECO:0000256" key="7">
    <source>
        <dbReference type="ARBA" id="ARBA00022801"/>
    </source>
</evidence>
<reference evidence="13" key="1">
    <citation type="submission" date="2023-08" db="EMBL/GenBank/DDBJ databases">
        <title>Methanolobus mangrovi sp. nov. and Methanolobus sediminis sp. nov, two novel methylotrophic methanogens isolated from mangrove sediments in China.</title>
        <authorList>
            <person name="Zhou J."/>
        </authorList>
    </citation>
    <scope>NUCLEOTIDE SEQUENCE</scope>
    <source>
        <strain evidence="13">FTZ2</strain>
    </source>
</reference>
<dbReference type="KEGG" id="mmav:RE476_10655"/>
<dbReference type="GO" id="GO:0046872">
    <property type="term" value="F:metal ion binding"/>
    <property type="evidence" value="ECO:0007669"/>
    <property type="project" value="UniProtKB-KW"/>
</dbReference>
<dbReference type="GO" id="GO:0044716">
    <property type="term" value="F:8-oxo-GDP phosphatase activity"/>
    <property type="evidence" value="ECO:0007669"/>
    <property type="project" value="TreeGrafter"/>
</dbReference>
<evidence type="ECO:0000256" key="2">
    <source>
        <dbReference type="ARBA" id="ARBA00005582"/>
    </source>
</evidence>
<evidence type="ECO:0000256" key="8">
    <source>
        <dbReference type="ARBA" id="ARBA00022842"/>
    </source>
</evidence>
<dbReference type="InterPro" id="IPR020476">
    <property type="entry name" value="Nudix_hydrolase"/>
</dbReference>
<name>A0AA51UEP5_9EURY</name>
<comment type="cofactor">
    <cofactor evidence="1">
        <name>Mg(2+)</name>
        <dbReference type="ChEBI" id="CHEBI:18420"/>
    </cofactor>
</comment>
<accession>A0AA51UEP5</accession>
<feature type="domain" description="Nudix hydrolase" evidence="12">
    <location>
        <begin position="9"/>
        <end position="136"/>
    </location>
</feature>
<dbReference type="InterPro" id="IPR047127">
    <property type="entry name" value="MutT-like"/>
</dbReference>
<keyword evidence="14" id="KW-1185">Reference proteome</keyword>
<evidence type="ECO:0000313" key="13">
    <source>
        <dbReference type="EMBL" id="WMW21825.1"/>
    </source>
</evidence>
<keyword evidence="3" id="KW-0515">Mutator protein</keyword>
<dbReference type="InterPro" id="IPR000086">
    <property type="entry name" value="NUDIX_hydrolase_dom"/>
</dbReference>
<sequence>MQGCTKQMKHHEVVAAIIIDDDKILCVQRDHGKYDYISLKYEFPGGKIESGETKEQALQRELLEELDADIKIEREFLTVNHQYPDFSVTMHSFICTALNSTFNLKEHIAFKWLNPEKLSTLDWAEADIPIVSKLMKES</sequence>
<dbReference type="CDD" id="cd03425">
    <property type="entry name" value="NUDIX_MutT_NudA_like"/>
    <property type="match status" value="1"/>
</dbReference>
<dbReference type="PANTHER" id="PTHR47707">
    <property type="entry name" value="8-OXO-DGTP DIPHOSPHATASE"/>
    <property type="match status" value="1"/>
</dbReference>
<dbReference type="PROSITE" id="PS00893">
    <property type="entry name" value="NUDIX_BOX"/>
    <property type="match status" value="1"/>
</dbReference>
<protein>
    <recommendedName>
        <fullName evidence="11">8-oxo-dGTP diphosphatase</fullName>
        <ecNumber evidence="11">3.6.1.55</ecNumber>
    </recommendedName>
</protein>
<dbReference type="EMBL" id="CP133594">
    <property type="protein sequence ID" value="WMW21825.1"/>
    <property type="molecule type" value="Genomic_DNA"/>
</dbReference>
<dbReference type="Pfam" id="PF00293">
    <property type="entry name" value="NUDIX"/>
    <property type="match status" value="1"/>
</dbReference>
<gene>
    <name evidence="13" type="ORF">RE476_10655</name>
</gene>
<evidence type="ECO:0000256" key="10">
    <source>
        <dbReference type="ARBA" id="ARBA00035861"/>
    </source>
</evidence>
<evidence type="ECO:0000256" key="1">
    <source>
        <dbReference type="ARBA" id="ARBA00001946"/>
    </source>
</evidence>
<evidence type="ECO:0000256" key="6">
    <source>
        <dbReference type="ARBA" id="ARBA00022763"/>
    </source>
</evidence>
<dbReference type="PROSITE" id="PS51462">
    <property type="entry name" value="NUDIX"/>
    <property type="match status" value="1"/>
</dbReference>
<evidence type="ECO:0000256" key="9">
    <source>
        <dbReference type="ARBA" id="ARBA00023204"/>
    </source>
</evidence>
<evidence type="ECO:0000256" key="4">
    <source>
        <dbReference type="ARBA" id="ARBA00022705"/>
    </source>
</evidence>
<dbReference type="InterPro" id="IPR015797">
    <property type="entry name" value="NUDIX_hydrolase-like_dom_sf"/>
</dbReference>
<keyword evidence="7 13" id="KW-0378">Hydrolase</keyword>
<keyword evidence="9" id="KW-0234">DNA repair</keyword>
<evidence type="ECO:0000259" key="12">
    <source>
        <dbReference type="PROSITE" id="PS51462"/>
    </source>
</evidence>
<dbReference type="AlphaFoldDB" id="A0AA51UEP5"/>
<keyword evidence="6" id="KW-0227">DNA damage</keyword>
<dbReference type="EC" id="3.6.1.55" evidence="11"/>
<dbReference type="GO" id="GO:0006281">
    <property type="term" value="P:DNA repair"/>
    <property type="evidence" value="ECO:0007669"/>
    <property type="project" value="UniProtKB-KW"/>
</dbReference>
<dbReference type="Gene3D" id="3.90.79.10">
    <property type="entry name" value="Nucleoside Triphosphate Pyrophosphohydrolase"/>
    <property type="match status" value="1"/>
</dbReference>
<dbReference type="RefSeq" id="WP_309307616.1">
    <property type="nucleotide sequence ID" value="NZ_CP133594.1"/>
</dbReference>
<organism evidence="13 14">
    <name type="scientific">Methanolobus mangrovi</name>
    <dbReference type="NCBI Taxonomy" id="3072977"/>
    <lineage>
        <taxon>Archaea</taxon>
        <taxon>Methanobacteriati</taxon>
        <taxon>Methanobacteriota</taxon>
        <taxon>Stenosarchaea group</taxon>
        <taxon>Methanomicrobia</taxon>
        <taxon>Methanosarcinales</taxon>
        <taxon>Methanosarcinaceae</taxon>
        <taxon>Methanolobus</taxon>
    </lineage>
</organism>
<evidence type="ECO:0000256" key="3">
    <source>
        <dbReference type="ARBA" id="ARBA00022457"/>
    </source>
</evidence>
<dbReference type="GO" id="GO:0006260">
    <property type="term" value="P:DNA replication"/>
    <property type="evidence" value="ECO:0007669"/>
    <property type="project" value="UniProtKB-KW"/>
</dbReference>
<dbReference type="GO" id="GO:0035539">
    <property type="term" value="F:8-oxo-7,8-dihydrodeoxyguanosine triphosphate pyrophosphatase activity"/>
    <property type="evidence" value="ECO:0007669"/>
    <property type="project" value="UniProtKB-EC"/>
</dbReference>
<dbReference type="GeneID" id="84230606"/>
<dbReference type="GO" id="GO:0008413">
    <property type="term" value="F:8-oxo-7,8-dihydroguanosine triphosphate pyrophosphatase activity"/>
    <property type="evidence" value="ECO:0007669"/>
    <property type="project" value="TreeGrafter"/>
</dbReference>
<keyword evidence="5" id="KW-0479">Metal-binding</keyword>
<dbReference type="Proteomes" id="UP001183006">
    <property type="component" value="Chromosome"/>
</dbReference>
<keyword evidence="4" id="KW-0235">DNA replication</keyword>
<comment type="catalytic activity">
    <reaction evidence="10">
        <text>8-oxo-dGTP + H2O = 8-oxo-dGMP + diphosphate + H(+)</text>
        <dbReference type="Rhea" id="RHEA:31575"/>
        <dbReference type="ChEBI" id="CHEBI:15377"/>
        <dbReference type="ChEBI" id="CHEBI:15378"/>
        <dbReference type="ChEBI" id="CHEBI:33019"/>
        <dbReference type="ChEBI" id="CHEBI:63224"/>
        <dbReference type="ChEBI" id="CHEBI:77896"/>
        <dbReference type="EC" id="3.6.1.55"/>
    </reaction>
</comment>
<evidence type="ECO:0000256" key="11">
    <source>
        <dbReference type="ARBA" id="ARBA00038905"/>
    </source>
</evidence>
<keyword evidence="8" id="KW-0460">Magnesium</keyword>
<evidence type="ECO:0000313" key="14">
    <source>
        <dbReference type="Proteomes" id="UP001183006"/>
    </source>
</evidence>